<evidence type="ECO:0000259" key="3">
    <source>
        <dbReference type="Pfam" id="PF00294"/>
    </source>
</evidence>
<dbReference type="Gene3D" id="3.40.50.620">
    <property type="entry name" value="HUPs"/>
    <property type="match status" value="1"/>
</dbReference>
<dbReference type="Gene3D" id="3.40.1190.20">
    <property type="match status" value="1"/>
</dbReference>
<accession>A0A6C0IH26</accession>
<dbReference type="InterPro" id="IPR004821">
    <property type="entry name" value="Cyt_trans-like"/>
</dbReference>
<evidence type="ECO:0000256" key="2">
    <source>
        <dbReference type="ARBA" id="ARBA00023277"/>
    </source>
</evidence>
<evidence type="ECO:0000313" key="5">
    <source>
        <dbReference type="EMBL" id="QHT92498.1"/>
    </source>
</evidence>
<dbReference type="AlphaFoldDB" id="A0A6C0IH26"/>
<dbReference type="SUPFAM" id="SSF52374">
    <property type="entry name" value="Nucleotidylyl transferase"/>
    <property type="match status" value="1"/>
</dbReference>
<proteinExistence type="predicted"/>
<dbReference type="GO" id="GO:0033786">
    <property type="term" value="F:heptose-1-phosphate adenylyltransferase activity"/>
    <property type="evidence" value="ECO:0007669"/>
    <property type="project" value="TreeGrafter"/>
</dbReference>
<dbReference type="PANTHER" id="PTHR46969">
    <property type="entry name" value="BIFUNCTIONAL PROTEIN HLDE"/>
    <property type="match status" value="1"/>
</dbReference>
<dbReference type="Pfam" id="PF01467">
    <property type="entry name" value="CTP_transf_like"/>
    <property type="match status" value="1"/>
</dbReference>
<dbReference type="SUPFAM" id="SSF53613">
    <property type="entry name" value="Ribokinase-like"/>
    <property type="match status" value="1"/>
</dbReference>
<feature type="domain" description="Cytidyltransferase-like" evidence="4">
    <location>
        <begin position="345"/>
        <end position="439"/>
    </location>
</feature>
<dbReference type="GO" id="GO:0033785">
    <property type="term" value="F:heptose 7-phosphate kinase activity"/>
    <property type="evidence" value="ECO:0007669"/>
    <property type="project" value="TreeGrafter"/>
</dbReference>
<keyword evidence="1" id="KW-0511">Multifunctional enzyme</keyword>
<dbReference type="GO" id="GO:0005829">
    <property type="term" value="C:cytosol"/>
    <property type="evidence" value="ECO:0007669"/>
    <property type="project" value="TreeGrafter"/>
</dbReference>
<dbReference type="Pfam" id="PF00294">
    <property type="entry name" value="PfkB"/>
    <property type="match status" value="1"/>
</dbReference>
<dbReference type="EMBL" id="MN740186">
    <property type="protein sequence ID" value="QHT92498.1"/>
    <property type="molecule type" value="Genomic_DNA"/>
</dbReference>
<keyword evidence="2" id="KW-0119">Carbohydrate metabolism</keyword>
<organism evidence="5">
    <name type="scientific">viral metagenome</name>
    <dbReference type="NCBI Taxonomy" id="1070528"/>
    <lineage>
        <taxon>unclassified sequences</taxon>
        <taxon>metagenomes</taxon>
        <taxon>organismal metagenomes</taxon>
    </lineage>
</organism>
<dbReference type="InterPro" id="IPR014729">
    <property type="entry name" value="Rossmann-like_a/b/a_fold"/>
</dbReference>
<evidence type="ECO:0000256" key="1">
    <source>
        <dbReference type="ARBA" id="ARBA00023268"/>
    </source>
</evidence>
<dbReference type="PANTHER" id="PTHR46969:SF1">
    <property type="entry name" value="BIFUNCTIONAL PROTEIN HLDE"/>
    <property type="match status" value="1"/>
</dbReference>
<evidence type="ECO:0008006" key="6">
    <source>
        <dbReference type="Google" id="ProtNLM"/>
    </source>
</evidence>
<dbReference type="NCBIfam" id="TIGR00125">
    <property type="entry name" value="cyt_tran_rel"/>
    <property type="match status" value="1"/>
</dbReference>
<name>A0A6C0IH26_9ZZZZ</name>
<sequence length="476" mass="53482">MNVYIQDAIPRIILLGDIMLDHNIQGTSRRIANEAPIPVINCVKESYSIGGCGNVLANMFGLGAKTVFLFSSIGEDKHGTQLLSLLPADTVNYITVDPNTITTTKHRIYSDKKLMCRYDNESYKETTLAQEDNILENITKILETQSITSVVFSDYKKGFLTKSLCQRIIALCNQKSVPTIVDPKQNHYTNCTVIKPNRMETKNIFGIELTTMEDGHRLLHEKTGCTTSVITLSEDGISAYSTAVNDGSLHCYKEEVKEIIDVTGAGDVVCSVLGVYYPFIKDIDLLIKIASHLASISISHIGVYTITQHDLLQTYRTIHRTKQIQLRHPLPHLLESLRSINPIVFTNGCFDILHSAHLELFKFCKKIGGMVVVGLNSDNSIRRLKGPTRPIFKLEDRIKMLEALEYIDFIIPFEEDTPLELLKVLKPHYLVKGGDYTKESIIGKEYANEVLIFDYIDGKSTTNTIATIHSMYKNTI</sequence>
<reference evidence="5" key="1">
    <citation type="journal article" date="2020" name="Nature">
        <title>Giant virus diversity and host interactions through global metagenomics.</title>
        <authorList>
            <person name="Schulz F."/>
            <person name="Roux S."/>
            <person name="Paez-Espino D."/>
            <person name="Jungbluth S."/>
            <person name="Walsh D.A."/>
            <person name="Denef V.J."/>
            <person name="McMahon K.D."/>
            <person name="Konstantinidis K.T."/>
            <person name="Eloe-Fadrosh E.A."/>
            <person name="Kyrpides N.C."/>
            <person name="Woyke T."/>
        </authorList>
    </citation>
    <scope>NUCLEOTIDE SEQUENCE</scope>
    <source>
        <strain evidence="5">GVMAG-M-3300023184-88</strain>
    </source>
</reference>
<dbReference type="InterPro" id="IPR029056">
    <property type="entry name" value="Ribokinase-like"/>
</dbReference>
<protein>
    <recommendedName>
        <fullName evidence="6">D-glycero-beta-D-manno-heptose 1-phosphate adenylyltransferase</fullName>
    </recommendedName>
</protein>
<dbReference type="InterPro" id="IPR011611">
    <property type="entry name" value="PfkB_dom"/>
</dbReference>
<evidence type="ECO:0000259" key="4">
    <source>
        <dbReference type="Pfam" id="PF01467"/>
    </source>
</evidence>
<feature type="domain" description="Carbohydrate kinase PfkB" evidence="3">
    <location>
        <begin position="15"/>
        <end position="305"/>
    </location>
</feature>